<gene>
    <name evidence="1" type="ORF">KHQ06_19890</name>
</gene>
<name>A0ABX8CH98_9NOCA</name>
<sequence length="138" mass="14424">MTSTNFGQRFTAAAAKIPSAFGKNSTPGTTVYGRITKIGEQPKLKYGGAPGEVDTDDHGNVIQQLFITIETPNGPRNLYPTSRMEQAIGQAMNASGATSFDVGSTLSVTYTGPDPDNDKARLYTAVYTSAVGANGGGR</sequence>
<organism evidence="1 2">
    <name type="scientific">Nocardia tengchongensis</name>
    <dbReference type="NCBI Taxonomy" id="2055889"/>
    <lineage>
        <taxon>Bacteria</taxon>
        <taxon>Bacillati</taxon>
        <taxon>Actinomycetota</taxon>
        <taxon>Actinomycetes</taxon>
        <taxon>Mycobacteriales</taxon>
        <taxon>Nocardiaceae</taxon>
        <taxon>Nocardia</taxon>
    </lineage>
</organism>
<proteinExistence type="predicted"/>
<dbReference type="EMBL" id="CP074371">
    <property type="protein sequence ID" value="QVI18792.1"/>
    <property type="molecule type" value="Genomic_DNA"/>
</dbReference>
<accession>A0ABX8CH98</accession>
<reference evidence="1 2" key="1">
    <citation type="submission" date="2021-04" db="EMBL/GenBank/DDBJ databases">
        <title>Nocardia tengchongensis.</title>
        <authorList>
            <person name="Zhuang k."/>
            <person name="Ran Y."/>
            <person name="Li W."/>
        </authorList>
    </citation>
    <scope>NUCLEOTIDE SEQUENCE [LARGE SCALE GENOMIC DNA]</scope>
    <source>
        <strain evidence="1 2">CFH S0057</strain>
    </source>
</reference>
<evidence type="ECO:0000313" key="2">
    <source>
        <dbReference type="Proteomes" id="UP000683310"/>
    </source>
</evidence>
<keyword evidence="2" id="KW-1185">Reference proteome</keyword>
<evidence type="ECO:0008006" key="3">
    <source>
        <dbReference type="Google" id="ProtNLM"/>
    </source>
</evidence>
<dbReference type="Proteomes" id="UP000683310">
    <property type="component" value="Chromosome"/>
</dbReference>
<protein>
    <recommendedName>
        <fullName evidence="3">DUF3168 domain-containing protein</fullName>
    </recommendedName>
</protein>
<evidence type="ECO:0000313" key="1">
    <source>
        <dbReference type="EMBL" id="QVI18792.1"/>
    </source>
</evidence>